<evidence type="ECO:0000313" key="2">
    <source>
        <dbReference type="EMBL" id="WPH04181.1"/>
    </source>
</evidence>
<proteinExistence type="predicted"/>
<dbReference type="AlphaFoldDB" id="A0AAQ3MCJ5"/>
<accession>A0AAQ3MCJ5</accession>
<dbReference type="InterPro" id="IPR013766">
    <property type="entry name" value="Thioredoxin_domain"/>
</dbReference>
<dbReference type="Proteomes" id="UP001303373">
    <property type="component" value="Chromosome 12"/>
</dbReference>
<organism evidence="2 3">
    <name type="scientific">Acrodontium crateriforme</name>
    <dbReference type="NCBI Taxonomy" id="150365"/>
    <lineage>
        <taxon>Eukaryota</taxon>
        <taxon>Fungi</taxon>
        <taxon>Dikarya</taxon>
        <taxon>Ascomycota</taxon>
        <taxon>Pezizomycotina</taxon>
        <taxon>Dothideomycetes</taxon>
        <taxon>Dothideomycetidae</taxon>
        <taxon>Mycosphaerellales</taxon>
        <taxon>Teratosphaeriaceae</taxon>
        <taxon>Acrodontium</taxon>
    </lineage>
</organism>
<dbReference type="PROSITE" id="PS51352">
    <property type="entry name" value="THIOREDOXIN_2"/>
    <property type="match status" value="1"/>
</dbReference>
<evidence type="ECO:0000313" key="3">
    <source>
        <dbReference type="Proteomes" id="UP001303373"/>
    </source>
</evidence>
<gene>
    <name evidence="2" type="ORF">R9X50_00706900</name>
</gene>
<name>A0AAQ3MCJ5_9PEZI</name>
<evidence type="ECO:0000259" key="1">
    <source>
        <dbReference type="PROSITE" id="PS51352"/>
    </source>
</evidence>
<dbReference type="CDD" id="cd02947">
    <property type="entry name" value="TRX_family"/>
    <property type="match status" value="1"/>
</dbReference>
<sequence>MTKRIQPLLALARGRATFTHTPTTARFFSSTPRSAAKNRIYPSTVRSESELQTLVLMSANSRTPLITMWMTNWCSSCKVISPMMRSLLIDEGVGEAEGGISFVEVEMDSPDMGGMSGLGLRYGINSMPTLLAFDRQEPQLETKVARLEQLKDKAFMTKWIKTEAARQGQGGAGGSFWGLFGR</sequence>
<dbReference type="Gene3D" id="3.40.30.10">
    <property type="entry name" value="Glutaredoxin"/>
    <property type="match status" value="1"/>
</dbReference>
<dbReference type="EMBL" id="CP138591">
    <property type="protein sequence ID" value="WPH04181.1"/>
    <property type="molecule type" value="Genomic_DNA"/>
</dbReference>
<dbReference type="Pfam" id="PF00085">
    <property type="entry name" value="Thioredoxin"/>
    <property type="match status" value="1"/>
</dbReference>
<dbReference type="SUPFAM" id="SSF52833">
    <property type="entry name" value="Thioredoxin-like"/>
    <property type="match status" value="1"/>
</dbReference>
<keyword evidence="3" id="KW-1185">Reference proteome</keyword>
<dbReference type="InterPro" id="IPR036249">
    <property type="entry name" value="Thioredoxin-like_sf"/>
</dbReference>
<reference evidence="2 3" key="1">
    <citation type="submission" date="2023-11" db="EMBL/GenBank/DDBJ databases">
        <title>An acidophilic fungus is an integral part of prey digestion in a carnivorous sundew plant.</title>
        <authorList>
            <person name="Tsai I.J."/>
        </authorList>
    </citation>
    <scope>NUCLEOTIDE SEQUENCE [LARGE SCALE GENOMIC DNA]</scope>
    <source>
        <strain evidence="2">169a</strain>
    </source>
</reference>
<feature type="domain" description="Thioredoxin" evidence="1">
    <location>
        <begin position="19"/>
        <end position="165"/>
    </location>
</feature>
<protein>
    <submittedName>
        <fullName evidence="2">Thioredoxin, mitochondrial</fullName>
    </submittedName>
</protein>